<name>A0A841YH18_9LIST</name>
<dbReference type="EMBL" id="JAARPY010000011">
    <property type="protein sequence ID" value="MBC1399327.1"/>
    <property type="molecule type" value="Genomic_DNA"/>
</dbReference>
<organism evidence="3 4">
    <name type="scientific">Listeria fleischmannii</name>
    <dbReference type="NCBI Taxonomy" id="1069827"/>
    <lineage>
        <taxon>Bacteria</taxon>
        <taxon>Bacillati</taxon>
        <taxon>Bacillota</taxon>
        <taxon>Bacilli</taxon>
        <taxon>Bacillales</taxon>
        <taxon>Listeriaceae</taxon>
        <taxon>Listeria</taxon>
    </lineage>
</organism>
<sequence>MKRLLILLMSMTLLLTGCADVVNTVKVNKDGTADLNFDIKLGTAVGLFAGPVISELEPKLGEAGFTIKKTTQNQFSIHKKLEKPTEQADLNAEANQYGVKVKETDGFFMKKIRFDATLDVPKILKEQKLGDQVPTALLSQVDYTLVLDFPIDTIGENNADSKDGGKLTWHIPLEKQNRLYFEIGVPNVKNIAISAGVLLILLVAILIMLIRRRKKRKIS</sequence>
<comment type="caution">
    <text evidence="3">The sequence shown here is derived from an EMBL/GenBank/DDBJ whole genome shotgun (WGS) entry which is preliminary data.</text>
</comment>
<dbReference type="AlphaFoldDB" id="A0A841YH18"/>
<keyword evidence="1" id="KW-1133">Transmembrane helix</keyword>
<keyword evidence="1" id="KW-0472">Membrane</keyword>
<dbReference type="PROSITE" id="PS51257">
    <property type="entry name" value="PROKAR_LIPOPROTEIN"/>
    <property type="match status" value="1"/>
</dbReference>
<gene>
    <name evidence="3" type="ORF">HB844_10640</name>
</gene>
<accession>A0A841YH18</accession>
<evidence type="ECO:0000256" key="1">
    <source>
        <dbReference type="SAM" id="Phobius"/>
    </source>
</evidence>
<feature type="signal peptide" evidence="2">
    <location>
        <begin position="1"/>
        <end position="19"/>
    </location>
</feature>
<dbReference type="Proteomes" id="UP000571128">
    <property type="component" value="Unassembled WGS sequence"/>
</dbReference>
<reference evidence="3 4" key="1">
    <citation type="submission" date="2020-03" db="EMBL/GenBank/DDBJ databases">
        <title>Soil Listeria distribution.</title>
        <authorList>
            <person name="Liao J."/>
            <person name="Wiedmann M."/>
        </authorList>
    </citation>
    <scope>NUCLEOTIDE SEQUENCE [LARGE SCALE GENOMIC DNA]</scope>
    <source>
        <strain evidence="3 4">FSL L7-1645</strain>
    </source>
</reference>
<evidence type="ECO:0000313" key="4">
    <source>
        <dbReference type="Proteomes" id="UP000571128"/>
    </source>
</evidence>
<feature type="chain" id="PRO_5032991755" evidence="2">
    <location>
        <begin position="20"/>
        <end position="219"/>
    </location>
</feature>
<evidence type="ECO:0000313" key="3">
    <source>
        <dbReference type="EMBL" id="MBC1399327.1"/>
    </source>
</evidence>
<protein>
    <submittedName>
        <fullName evidence="3">DUF3153 domain-containing protein</fullName>
    </submittedName>
</protein>
<evidence type="ECO:0000256" key="2">
    <source>
        <dbReference type="SAM" id="SignalP"/>
    </source>
</evidence>
<dbReference type="RefSeq" id="WP_007548235.1">
    <property type="nucleotide sequence ID" value="NZ_JAARPY010000011.1"/>
</dbReference>
<feature type="transmembrane region" description="Helical" evidence="1">
    <location>
        <begin position="191"/>
        <end position="210"/>
    </location>
</feature>
<keyword evidence="2" id="KW-0732">Signal</keyword>
<proteinExistence type="predicted"/>
<keyword evidence="1" id="KW-0812">Transmembrane</keyword>